<dbReference type="Proteomes" id="UP000324479">
    <property type="component" value="Unassembled WGS sequence"/>
</dbReference>
<accession>A0A5M6D1L5</accession>
<keyword evidence="4" id="KW-1185">Reference proteome</keyword>
<feature type="coiled-coil region" evidence="1">
    <location>
        <begin position="609"/>
        <end position="652"/>
    </location>
</feature>
<dbReference type="GO" id="GO:0020037">
    <property type="term" value="F:heme binding"/>
    <property type="evidence" value="ECO:0007669"/>
    <property type="project" value="InterPro"/>
</dbReference>
<name>A0A5M6D1L5_9BACT</name>
<dbReference type="InterPro" id="IPR011444">
    <property type="entry name" value="DUF1549"/>
</dbReference>
<dbReference type="InterPro" id="IPR000421">
    <property type="entry name" value="FA58C"/>
</dbReference>
<dbReference type="Pfam" id="PF07635">
    <property type="entry name" value="PSCyt1"/>
    <property type="match status" value="1"/>
</dbReference>
<dbReference type="Pfam" id="PF07587">
    <property type="entry name" value="PSD1"/>
    <property type="match status" value="1"/>
</dbReference>
<dbReference type="AlphaFoldDB" id="A0A5M6D1L5"/>
<dbReference type="InterPro" id="IPR011429">
    <property type="entry name" value="Cyt_c_Planctomycete-type"/>
</dbReference>
<dbReference type="PROSITE" id="PS50022">
    <property type="entry name" value="FA58C_3"/>
    <property type="match status" value="1"/>
</dbReference>
<dbReference type="InterPro" id="IPR022655">
    <property type="entry name" value="DUF1553"/>
</dbReference>
<proteinExistence type="predicted"/>
<dbReference type="EMBL" id="VWOX01000010">
    <property type="protein sequence ID" value="KAA5541407.1"/>
    <property type="molecule type" value="Genomic_DNA"/>
</dbReference>
<feature type="domain" description="F5/8 type C" evidence="2">
    <location>
        <begin position="402"/>
        <end position="570"/>
    </location>
</feature>
<dbReference type="PANTHER" id="PTHR35889:SF3">
    <property type="entry name" value="F-BOX DOMAIN-CONTAINING PROTEIN"/>
    <property type="match status" value="1"/>
</dbReference>
<gene>
    <name evidence="3" type="ORF">FYK55_17720</name>
</gene>
<protein>
    <submittedName>
        <fullName evidence="3">DUF1549 domain-containing protein</fullName>
    </submittedName>
</protein>
<dbReference type="GO" id="GO:0009055">
    <property type="term" value="F:electron transfer activity"/>
    <property type="evidence" value="ECO:0007669"/>
    <property type="project" value="InterPro"/>
</dbReference>
<dbReference type="Gene3D" id="2.60.120.260">
    <property type="entry name" value="Galactose-binding domain-like"/>
    <property type="match status" value="1"/>
</dbReference>
<evidence type="ECO:0000313" key="4">
    <source>
        <dbReference type="Proteomes" id="UP000324479"/>
    </source>
</evidence>
<dbReference type="InterPro" id="IPR036909">
    <property type="entry name" value="Cyt_c-like_dom_sf"/>
</dbReference>
<keyword evidence="1" id="KW-0175">Coiled coil</keyword>
<comment type="caution">
    <text evidence="3">The sequence shown here is derived from an EMBL/GenBank/DDBJ whole genome shotgun (WGS) entry which is preliminary data.</text>
</comment>
<dbReference type="InterPro" id="IPR008979">
    <property type="entry name" value="Galactose-bd-like_sf"/>
</dbReference>
<dbReference type="Pfam" id="PF07583">
    <property type="entry name" value="PSCyt2"/>
    <property type="match status" value="1"/>
</dbReference>
<dbReference type="SUPFAM" id="SSF49785">
    <property type="entry name" value="Galactose-binding domain-like"/>
    <property type="match status" value="1"/>
</dbReference>
<dbReference type="PANTHER" id="PTHR35889">
    <property type="entry name" value="CYCLOINULO-OLIGOSACCHARIDE FRUCTANOTRANSFERASE-RELATED"/>
    <property type="match status" value="1"/>
</dbReference>
<dbReference type="SUPFAM" id="SSF46626">
    <property type="entry name" value="Cytochrome c"/>
    <property type="match status" value="1"/>
</dbReference>
<evidence type="ECO:0000256" key="1">
    <source>
        <dbReference type="SAM" id="Coils"/>
    </source>
</evidence>
<sequence length="1006" mass="113898">MSTPPTHWTSRFLLAFALLGTLLHGVPAPGSEPVDFAKDVVPLLQKHCLACHNDQVRDGDFSLSRPSDLVDLGYVDTTDPDSSHLLELVTPIDGTAEMPKDGAPLSSGERAVLRSWIAAGAEWDASIRLEPAVAADLDWWSLRPIASPGIPSPGISANGAEHPVDSFLDRQLRQQGLIANAQAEPRVLIRRLTYDLTGLPPTPDQWKQFRRESRQDFDTAWRRLVDRLLATPAFGEKWGQHWLDVARYAETHGYDKDKPRPNAWPYRDYVIDSLNTDKPYAQFVREQVAGDALPNTAPQAIAALGFLAAGPWDFIGHQEVGEGKLDGRIAKHLDRDEMISAVFNVFQSTTIQCAQCHHHKFDPIRMQDYYRLHAVFAAVDRADRVYRGVSRQQRQEQAALESQINRLEQRQRAIADPIDRQIADQTSQIDHRIAELKEVFGATQQPQFGYHSQISQTAAAPKWVQIDLGQARNVREIRLVPAFDPFGGIGAGFGFPVRYRVQASNDAEFGDSVRTLVDATDRDQPNPLTRPVHVVNDGSPFRFVRVTATKLRERTDDYIFALGEIEVIGDDGSNLASRRNVTAKDSIESGPRWGRDNLVDGIFYRELTDDRAMAELRELQRQRVAIESDLRSPEVIEQLESIRAEIRDLRKQLQAFPPGDVVYAVATQFEPSGAFVPTEGAPREIHLLHRGDLRSPGDLMTPGAPPLWNTANERFFDSQDWQERDARKRLADYLVQKDNPLVWRSITNRLWQWTFGQPLVATPNDFGRGGERPTHPELLDYLSARLRDDPNQSLKSIVRLLVTSRAYRRSSEHQPASAAIDQQNTLLWRANRRRLTAEEFRDSLLAISGALDRRRGGPSFRDFVIEKPEHSPHYEYHLHDPRDPKSYRRTVYRFVVRSQPQPMLTTLDCADPSISVPRRDESTTALQALTTWNHRFVATMAERFAEHLRRTAPDSAADQVNLACRLAWGFPPDPMQRDVLLHHLQAYGLASFSRVLFNTNDFVFVD</sequence>
<dbReference type="RefSeq" id="WP_150077793.1">
    <property type="nucleotide sequence ID" value="NZ_VWOX01000010.1"/>
</dbReference>
<evidence type="ECO:0000313" key="3">
    <source>
        <dbReference type="EMBL" id="KAA5541407.1"/>
    </source>
</evidence>
<organism evidence="3 4">
    <name type="scientific">Roseiconus nitratireducens</name>
    <dbReference type="NCBI Taxonomy" id="2605748"/>
    <lineage>
        <taxon>Bacteria</taxon>
        <taxon>Pseudomonadati</taxon>
        <taxon>Planctomycetota</taxon>
        <taxon>Planctomycetia</taxon>
        <taxon>Pirellulales</taxon>
        <taxon>Pirellulaceae</taxon>
        <taxon>Roseiconus</taxon>
    </lineage>
</organism>
<evidence type="ECO:0000259" key="2">
    <source>
        <dbReference type="PROSITE" id="PS50022"/>
    </source>
</evidence>
<reference evidence="3 4" key="1">
    <citation type="submission" date="2019-08" db="EMBL/GenBank/DDBJ databases">
        <authorList>
            <person name="Dhanesh K."/>
            <person name="Kumar G."/>
            <person name="Sasikala C."/>
            <person name="Venkata Ramana C."/>
        </authorList>
    </citation>
    <scope>NUCLEOTIDE SEQUENCE [LARGE SCALE GENOMIC DNA]</scope>
    <source>
        <strain evidence="3 4">JC645</strain>
    </source>
</reference>